<sequence length="302" mass="33952">MKLDSTFVKDLLPWSYEYDGVTLRGWHTPVTGKPVIHFIHGNGFCGLVYEPMLARLQSEFDIFISDVQGHGDSDGGDTFWGWNGNARVCAAIWREKLSPWQGVAKIALGHSFGGVLSALLVSEFPELFDMAILLDPVLFSRSMIGAVTVSEWLGLGPINQLSKQTLKRRSQWSSREQAFQSLHNRGTYKGWSERALQAFVQYAISQDEEGGLASLKCKPEREAEIFATVPDRLWSMLAKIDTPTQILYGEDSFPFVAKSAGRLHRNQAWIAARKVSGGHCFMQQYPEQTVKTIKQLILRQLQ</sequence>
<dbReference type="PANTHER" id="PTHR43798:SF33">
    <property type="entry name" value="HYDROLASE, PUTATIVE (AFU_ORTHOLOGUE AFUA_2G14860)-RELATED"/>
    <property type="match status" value="1"/>
</dbReference>
<evidence type="ECO:0000259" key="1">
    <source>
        <dbReference type="Pfam" id="PF12697"/>
    </source>
</evidence>
<dbReference type="EMBL" id="CP021425">
    <property type="protein sequence ID" value="ARU57485.1"/>
    <property type="molecule type" value="Genomic_DNA"/>
</dbReference>
<protein>
    <submittedName>
        <fullName evidence="2">Alpha/beta hydrolase fold protein</fullName>
    </submittedName>
</protein>
<name>A0A1Y0IDC8_9GAMM</name>
<accession>A0A1Y0IDC8</accession>
<reference evidence="2 3" key="1">
    <citation type="submission" date="2017-05" db="EMBL/GenBank/DDBJ databases">
        <title>Genomic insights into alkan degradation activity of Oleiphilus messinensis.</title>
        <authorList>
            <person name="Kozyavkin S.A."/>
            <person name="Slesarev A.I."/>
            <person name="Golyshin P.N."/>
            <person name="Korzhenkov A."/>
            <person name="Golyshina O.N."/>
            <person name="Toshchakov S.V."/>
        </authorList>
    </citation>
    <scope>NUCLEOTIDE SEQUENCE [LARGE SCALE GENOMIC DNA]</scope>
    <source>
        <strain evidence="2 3">ME102</strain>
    </source>
</reference>
<dbReference type="GO" id="GO:0016787">
    <property type="term" value="F:hydrolase activity"/>
    <property type="evidence" value="ECO:0007669"/>
    <property type="project" value="UniProtKB-KW"/>
</dbReference>
<keyword evidence="3" id="KW-1185">Reference proteome</keyword>
<dbReference type="AlphaFoldDB" id="A0A1Y0IDC8"/>
<evidence type="ECO:0000313" key="2">
    <source>
        <dbReference type="EMBL" id="ARU57485.1"/>
    </source>
</evidence>
<dbReference type="PANTHER" id="PTHR43798">
    <property type="entry name" value="MONOACYLGLYCEROL LIPASE"/>
    <property type="match status" value="1"/>
</dbReference>
<dbReference type="SUPFAM" id="SSF53474">
    <property type="entry name" value="alpha/beta-Hydrolases"/>
    <property type="match status" value="1"/>
</dbReference>
<dbReference type="KEGG" id="ome:OLMES_3447"/>
<gene>
    <name evidence="2" type="ORF">OLMES_3447</name>
</gene>
<dbReference type="Gene3D" id="3.40.50.1820">
    <property type="entry name" value="alpha/beta hydrolase"/>
    <property type="match status" value="1"/>
</dbReference>
<organism evidence="2 3">
    <name type="scientific">Oleiphilus messinensis</name>
    <dbReference type="NCBI Taxonomy" id="141451"/>
    <lineage>
        <taxon>Bacteria</taxon>
        <taxon>Pseudomonadati</taxon>
        <taxon>Pseudomonadota</taxon>
        <taxon>Gammaproteobacteria</taxon>
        <taxon>Oceanospirillales</taxon>
        <taxon>Oleiphilaceae</taxon>
        <taxon>Oleiphilus</taxon>
    </lineage>
</organism>
<proteinExistence type="predicted"/>
<dbReference type="GO" id="GO:0016020">
    <property type="term" value="C:membrane"/>
    <property type="evidence" value="ECO:0007669"/>
    <property type="project" value="TreeGrafter"/>
</dbReference>
<feature type="domain" description="AB hydrolase-1" evidence="1">
    <location>
        <begin position="38"/>
        <end position="291"/>
    </location>
</feature>
<dbReference type="InterPro" id="IPR000073">
    <property type="entry name" value="AB_hydrolase_1"/>
</dbReference>
<dbReference type="InterPro" id="IPR029058">
    <property type="entry name" value="AB_hydrolase_fold"/>
</dbReference>
<dbReference type="Pfam" id="PF12697">
    <property type="entry name" value="Abhydrolase_6"/>
    <property type="match status" value="1"/>
</dbReference>
<evidence type="ECO:0000313" key="3">
    <source>
        <dbReference type="Proteomes" id="UP000196027"/>
    </source>
</evidence>
<dbReference type="RefSeq" id="WP_198343015.1">
    <property type="nucleotide sequence ID" value="NZ_CP021425.1"/>
</dbReference>
<dbReference type="InterPro" id="IPR050266">
    <property type="entry name" value="AB_hydrolase_sf"/>
</dbReference>
<dbReference type="Proteomes" id="UP000196027">
    <property type="component" value="Chromosome"/>
</dbReference>
<keyword evidence="2" id="KW-0378">Hydrolase</keyword>